<evidence type="ECO:0000256" key="6">
    <source>
        <dbReference type="SAM" id="SignalP"/>
    </source>
</evidence>
<comment type="similarity">
    <text evidence="5">Belongs to the venom waprin family.</text>
</comment>
<feature type="chain" id="PRO_5047159069" evidence="6">
    <location>
        <begin position="22"/>
        <end position="221"/>
    </location>
</feature>
<dbReference type="Proteomes" id="UP000694871">
    <property type="component" value="Unplaced"/>
</dbReference>
<dbReference type="PANTHER" id="PTHR19441">
    <property type="entry name" value="WHEY ACDIC PROTEIN WAP"/>
    <property type="match status" value="1"/>
</dbReference>
<dbReference type="PANTHER" id="PTHR19441:SF30">
    <property type="entry name" value="ELAFIN"/>
    <property type="match status" value="1"/>
</dbReference>
<evidence type="ECO:0000313" key="9">
    <source>
        <dbReference type="RefSeq" id="XP_015263334.1"/>
    </source>
</evidence>
<dbReference type="SMART" id="SM00217">
    <property type="entry name" value="WAP"/>
    <property type="match status" value="3"/>
</dbReference>
<evidence type="ECO:0000259" key="7">
    <source>
        <dbReference type="PROSITE" id="PS51390"/>
    </source>
</evidence>
<dbReference type="PRINTS" id="PR00003">
    <property type="entry name" value="4DISULPHCORE"/>
</dbReference>
<sequence>MKPEALWWFLGLLALWGGGEASDYGEEEEKIGKSGYCPAFSAGLYQPPCSVECEADSECEGAMKCCEFACRHSCTPPSRDKPGICPSPLMKKLYVPAPCVTTCAADEECSGAQKCCESPCGRTCRLPLPEKPGRCPKRQPQKSAGPSADTCLHDQECSGAEKCCFTGSSMNCLQIQPGSGAGTEGSRPGQEAARARLWALAGRGVAQRPKNNPSPCACGGK</sequence>
<feature type="domain" description="WAP" evidence="7">
    <location>
        <begin position="78"/>
        <end position="128"/>
    </location>
</feature>
<dbReference type="InterPro" id="IPR008197">
    <property type="entry name" value="WAP_dom"/>
</dbReference>
<evidence type="ECO:0000256" key="5">
    <source>
        <dbReference type="ARBA" id="ARBA00035122"/>
    </source>
</evidence>
<keyword evidence="1" id="KW-0929">Antimicrobial</keyword>
<feature type="signal peptide" evidence="6">
    <location>
        <begin position="1"/>
        <end position="21"/>
    </location>
</feature>
<accession>A0ABM1JPE7</accession>
<evidence type="ECO:0000256" key="4">
    <source>
        <dbReference type="ARBA" id="ARBA00023157"/>
    </source>
</evidence>
<keyword evidence="3" id="KW-0044">Antibiotic</keyword>
<dbReference type="PROSITE" id="PS51390">
    <property type="entry name" value="WAP"/>
    <property type="match status" value="3"/>
</dbReference>
<feature type="domain" description="WAP" evidence="7">
    <location>
        <begin position="129"/>
        <end position="176"/>
    </location>
</feature>
<name>A0ABM1JPE7_GEKJA</name>
<dbReference type="Gene3D" id="4.10.75.10">
    <property type="entry name" value="Elafin-like"/>
    <property type="match status" value="3"/>
</dbReference>
<organism evidence="8 9">
    <name type="scientific">Gekko japonicus</name>
    <name type="common">Schlegel's Japanese gecko</name>
    <dbReference type="NCBI Taxonomy" id="146911"/>
    <lineage>
        <taxon>Eukaryota</taxon>
        <taxon>Metazoa</taxon>
        <taxon>Chordata</taxon>
        <taxon>Craniata</taxon>
        <taxon>Vertebrata</taxon>
        <taxon>Euteleostomi</taxon>
        <taxon>Lepidosauria</taxon>
        <taxon>Squamata</taxon>
        <taxon>Bifurcata</taxon>
        <taxon>Gekkota</taxon>
        <taxon>Gekkonidae</taxon>
        <taxon>Gekkoninae</taxon>
        <taxon>Gekko</taxon>
    </lineage>
</organism>
<evidence type="ECO:0000256" key="1">
    <source>
        <dbReference type="ARBA" id="ARBA00022529"/>
    </source>
</evidence>
<keyword evidence="2 6" id="KW-0732">Signal</keyword>
<gene>
    <name evidence="9" type="primary">LOC107107536</name>
</gene>
<evidence type="ECO:0000256" key="2">
    <source>
        <dbReference type="ARBA" id="ARBA00022729"/>
    </source>
</evidence>
<dbReference type="Pfam" id="PF00095">
    <property type="entry name" value="WAP"/>
    <property type="match status" value="3"/>
</dbReference>
<dbReference type="RefSeq" id="XP_015263334.1">
    <property type="nucleotide sequence ID" value="XM_015407848.1"/>
</dbReference>
<dbReference type="InterPro" id="IPR036645">
    <property type="entry name" value="Elafin-like_sf"/>
</dbReference>
<feature type="domain" description="WAP" evidence="7">
    <location>
        <begin position="30"/>
        <end position="77"/>
    </location>
</feature>
<keyword evidence="4" id="KW-1015">Disulfide bond</keyword>
<dbReference type="GeneID" id="107107536"/>
<reference evidence="9" key="1">
    <citation type="submission" date="2025-08" db="UniProtKB">
        <authorList>
            <consortium name="RefSeq"/>
        </authorList>
    </citation>
    <scope>IDENTIFICATION</scope>
</reference>
<evidence type="ECO:0000313" key="8">
    <source>
        <dbReference type="Proteomes" id="UP000694871"/>
    </source>
</evidence>
<dbReference type="SUPFAM" id="SSF57256">
    <property type="entry name" value="Elafin-like"/>
    <property type="match status" value="3"/>
</dbReference>
<keyword evidence="8" id="KW-1185">Reference proteome</keyword>
<evidence type="ECO:0000256" key="3">
    <source>
        <dbReference type="ARBA" id="ARBA00023022"/>
    </source>
</evidence>
<protein>
    <submittedName>
        <fullName evidence="9">Whey acidic protein-like</fullName>
    </submittedName>
</protein>
<dbReference type="InterPro" id="IPR050514">
    <property type="entry name" value="WAP_four-disulfide_core"/>
</dbReference>
<proteinExistence type="inferred from homology"/>